<name>A0ACB8S7J3_9AGAM</name>
<accession>A0ACB8S7J3</accession>
<protein>
    <submittedName>
        <fullName evidence="1">Uncharacterized protein</fullName>
    </submittedName>
</protein>
<gene>
    <name evidence="1" type="ORF">FA95DRAFT_149772</name>
</gene>
<dbReference type="EMBL" id="MU275849">
    <property type="protein sequence ID" value="KAI0051916.1"/>
    <property type="molecule type" value="Genomic_DNA"/>
</dbReference>
<organism evidence="1 2">
    <name type="scientific">Auriscalpium vulgare</name>
    <dbReference type="NCBI Taxonomy" id="40419"/>
    <lineage>
        <taxon>Eukaryota</taxon>
        <taxon>Fungi</taxon>
        <taxon>Dikarya</taxon>
        <taxon>Basidiomycota</taxon>
        <taxon>Agaricomycotina</taxon>
        <taxon>Agaricomycetes</taxon>
        <taxon>Russulales</taxon>
        <taxon>Auriscalpiaceae</taxon>
        <taxon>Auriscalpium</taxon>
    </lineage>
</organism>
<comment type="caution">
    <text evidence="1">The sequence shown here is derived from an EMBL/GenBank/DDBJ whole genome shotgun (WGS) entry which is preliminary data.</text>
</comment>
<evidence type="ECO:0000313" key="2">
    <source>
        <dbReference type="Proteomes" id="UP000814033"/>
    </source>
</evidence>
<reference evidence="1" key="1">
    <citation type="submission" date="2021-02" db="EMBL/GenBank/DDBJ databases">
        <authorList>
            <consortium name="DOE Joint Genome Institute"/>
            <person name="Ahrendt S."/>
            <person name="Looney B.P."/>
            <person name="Miyauchi S."/>
            <person name="Morin E."/>
            <person name="Drula E."/>
            <person name="Courty P.E."/>
            <person name="Chicoki N."/>
            <person name="Fauchery L."/>
            <person name="Kohler A."/>
            <person name="Kuo A."/>
            <person name="Labutti K."/>
            <person name="Pangilinan J."/>
            <person name="Lipzen A."/>
            <person name="Riley R."/>
            <person name="Andreopoulos W."/>
            <person name="He G."/>
            <person name="Johnson J."/>
            <person name="Barry K.W."/>
            <person name="Grigoriev I.V."/>
            <person name="Nagy L."/>
            <person name="Hibbett D."/>
            <person name="Henrissat B."/>
            <person name="Matheny P.B."/>
            <person name="Labbe J."/>
            <person name="Martin F."/>
        </authorList>
    </citation>
    <scope>NUCLEOTIDE SEQUENCE</scope>
    <source>
        <strain evidence="1">FP105234-sp</strain>
    </source>
</reference>
<reference evidence="1" key="2">
    <citation type="journal article" date="2022" name="New Phytol.">
        <title>Evolutionary transition to the ectomycorrhizal habit in the genomes of a hyperdiverse lineage of mushroom-forming fungi.</title>
        <authorList>
            <person name="Looney B."/>
            <person name="Miyauchi S."/>
            <person name="Morin E."/>
            <person name="Drula E."/>
            <person name="Courty P.E."/>
            <person name="Kohler A."/>
            <person name="Kuo A."/>
            <person name="LaButti K."/>
            <person name="Pangilinan J."/>
            <person name="Lipzen A."/>
            <person name="Riley R."/>
            <person name="Andreopoulos W."/>
            <person name="He G."/>
            <person name="Johnson J."/>
            <person name="Nolan M."/>
            <person name="Tritt A."/>
            <person name="Barry K.W."/>
            <person name="Grigoriev I.V."/>
            <person name="Nagy L.G."/>
            <person name="Hibbett D."/>
            <person name="Henrissat B."/>
            <person name="Matheny P.B."/>
            <person name="Labbe J."/>
            <person name="Martin F.M."/>
        </authorList>
    </citation>
    <scope>NUCLEOTIDE SEQUENCE</scope>
    <source>
        <strain evidence="1">FP105234-sp</strain>
    </source>
</reference>
<evidence type="ECO:0000313" key="1">
    <source>
        <dbReference type="EMBL" id="KAI0051916.1"/>
    </source>
</evidence>
<dbReference type="Proteomes" id="UP000814033">
    <property type="component" value="Unassembled WGS sequence"/>
</dbReference>
<sequence length="115" mass="12983">MRQPAPSKRRNGMIPEQVAKTPNASSSSPMLKTGTQCARFRHHPSSQGTASQRIPTKTWTNPRRTRSHTRKPKSQHATRPPQTLTRPPKTLTTIGCHDEYDASDVRSRRPFLSDL</sequence>
<proteinExistence type="predicted"/>
<keyword evidence="2" id="KW-1185">Reference proteome</keyword>